<feature type="region of interest" description="Disordered" evidence="1">
    <location>
        <begin position="75"/>
        <end position="202"/>
    </location>
</feature>
<accession>A0A3Q0JIV9</accession>
<organism evidence="3 4">
    <name type="scientific">Diaphorina citri</name>
    <name type="common">Asian citrus psyllid</name>
    <dbReference type="NCBI Taxonomy" id="121845"/>
    <lineage>
        <taxon>Eukaryota</taxon>
        <taxon>Metazoa</taxon>
        <taxon>Ecdysozoa</taxon>
        <taxon>Arthropoda</taxon>
        <taxon>Hexapoda</taxon>
        <taxon>Insecta</taxon>
        <taxon>Pterygota</taxon>
        <taxon>Neoptera</taxon>
        <taxon>Paraneoptera</taxon>
        <taxon>Hemiptera</taxon>
        <taxon>Sternorrhyncha</taxon>
        <taxon>Psylloidea</taxon>
        <taxon>Psyllidae</taxon>
        <taxon>Diaphorininae</taxon>
        <taxon>Diaphorina</taxon>
    </lineage>
</organism>
<dbReference type="RefSeq" id="XP_026686700.1">
    <property type="nucleotide sequence ID" value="XM_026830899.1"/>
</dbReference>
<name>A0A3Q0JIV9_DIACI</name>
<reference evidence="4" key="1">
    <citation type="submission" date="2025-08" db="UniProtKB">
        <authorList>
            <consortium name="RefSeq"/>
        </authorList>
    </citation>
    <scope>IDENTIFICATION</scope>
</reference>
<dbReference type="AlphaFoldDB" id="A0A3Q0JIV9"/>
<evidence type="ECO:0000256" key="1">
    <source>
        <dbReference type="SAM" id="MobiDB-lite"/>
    </source>
</evidence>
<protein>
    <submittedName>
        <fullName evidence="4">Uncharacterized protein LOC113471610</fullName>
    </submittedName>
</protein>
<dbReference type="InterPro" id="IPR031961">
    <property type="entry name" value="DUF4780"/>
</dbReference>
<dbReference type="PaxDb" id="121845-A0A3Q0JIV9"/>
<keyword evidence="3" id="KW-1185">Reference proteome</keyword>
<evidence type="ECO:0000313" key="4">
    <source>
        <dbReference type="RefSeq" id="XP_026686700.1"/>
    </source>
</evidence>
<evidence type="ECO:0000259" key="2">
    <source>
        <dbReference type="Pfam" id="PF16012"/>
    </source>
</evidence>
<dbReference type="Pfam" id="PF16012">
    <property type="entry name" value="DUF4780"/>
    <property type="match status" value="1"/>
</dbReference>
<dbReference type="GeneID" id="113471610"/>
<evidence type="ECO:0000313" key="3">
    <source>
        <dbReference type="Proteomes" id="UP000079169"/>
    </source>
</evidence>
<dbReference type="Proteomes" id="UP000079169">
    <property type="component" value="Unplaced"/>
</dbReference>
<proteinExistence type="predicted"/>
<dbReference type="STRING" id="121845.A0A3Q0JIV9"/>
<gene>
    <name evidence="4" type="primary">LOC113471610</name>
</gene>
<feature type="compositionally biased region" description="Polar residues" evidence="1">
    <location>
        <begin position="91"/>
        <end position="105"/>
    </location>
</feature>
<dbReference type="KEGG" id="dci:113471610"/>
<feature type="compositionally biased region" description="Acidic residues" evidence="1">
    <location>
        <begin position="79"/>
        <end position="90"/>
    </location>
</feature>
<feature type="domain" description="DUF4780" evidence="2">
    <location>
        <begin position="215"/>
        <end position="388"/>
    </location>
</feature>
<sequence length="410" mass="43970">MGSQIIYILTGGYPRKPTQTGTDIGGGCIIITSEFVSEREITFLKMNAEIDQSTTTPTATPAATESMVAAATAEAPMQVDEDGGAQEEEATGTTPGVQHVASNLNRLHLDRPKLSGAQRRKALKQRAKERGESIPPRKQPSKVSKGPEGHNLPSVPVASTPRKRGRSALSTPSTGERVPQKKSKPTGSNVKAGGSGGLAADATTSGVTYSQATIGVKMAIVPIDYPKEKLSSDAALTLKRYIYEEVLKTPKGSTIPSFVRNGHEKGALVVICRDEFARNWLVDKVKGIPTALSIHVKVGNYRDIIIEHKAVFMVSTDTLAVLGKTEPKEIMSLVGFQNPTLDPDTMSIMSVQKDEKGLTLVVSLDDESLKEIQELGYKINLGLEMISIRVRGEKKANAIDAEADSDKPPT</sequence>